<evidence type="ECO:0000256" key="3">
    <source>
        <dbReference type="ARBA" id="ARBA00022679"/>
    </source>
</evidence>
<keyword evidence="5" id="KW-0418">Kinase</keyword>
<keyword evidence="2" id="KW-0723">Serine/threonine-protein kinase</keyword>
<keyword evidence="4" id="KW-0547">Nucleotide-binding</keyword>
<proteinExistence type="inferred from homology"/>
<name>A0ABM1SBT0_LIMPO</name>
<dbReference type="Pfam" id="PF00069">
    <property type="entry name" value="Pkinase"/>
    <property type="match status" value="1"/>
</dbReference>
<feature type="compositionally biased region" description="Low complexity" evidence="7">
    <location>
        <begin position="264"/>
        <end position="273"/>
    </location>
</feature>
<evidence type="ECO:0000256" key="4">
    <source>
        <dbReference type="ARBA" id="ARBA00022741"/>
    </source>
</evidence>
<gene>
    <name evidence="10" type="primary">LOC106459002</name>
</gene>
<dbReference type="Gene3D" id="1.10.510.10">
    <property type="entry name" value="Transferase(Phosphotransferase) domain 1"/>
    <property type="match status" value="1"/>
</dbReference>
<reference evidence="10" key="1">
    <citation type="submission" date="2025-08" db="UniProtKB">
        <authorList>
            <consortium name="RefSeq"/>
        </authorList>
    </citation>
    <scope>IDENTIFICATION</scope>
    <source>
        <tissue evidence="10">Muscle</tissue>
    </source>
</reference>
<protein>
    <submittedName>
        <fullName evidence="10">Serine/threonine-protein kinase 33-like</fullName>
    </submittedName>
</protein>
<evidence type="ECO:0000256" key="2">
    <source>
        <dbReference type="ARBA" id="ARBA00022527"/>
    </source>
</evidence>
<dbReference type="Proteomes" id="UP000694941">
    <property type="component" value="Unplaced"/>
</dbReference>
<feature type="region of interest" description="Disordered" evidence="7">
    <location>
        <begin position="249"/>
        <end position="278"/>
    </location>
</feature>
<dbReference type="RefSeq" id="XP_022241085.1">
    <property type="nucleotide sequence ID" value="XM_022385377.1"/>
</dbReference>
<evidence type="ECO:0000256" key="5">
    <source>
        <dbReference type="ARBA" id="ARBA00022777"/>
    </source>
</evidence>
<dbReference type="GeneID" id="106459002"/>
<evidence type="ECO:0000313" key="9">
    <source>
        <dbReference type="Proteomes" id="UP000694941"/>
    </source>
</evidence>
<dbReference type="PROSITE" id="PS50011">
    <property type="entry name" value="PROTEIN_KINASE_DOM"/>
    <property type="match status" value="1"/>
</dbReference>
<dbReference type="PANTHER" id="PTHR24349">
    <property type="entry name" value="SERINE/THREONINE-PROTEIN KINASE"/>
    <property type="match status" value="1"/>
</dbReference>
<keyword evidence="3" id="KW-0808">Transferase</keyword>
<evidence type="ECO:0000259" key="8">
    <source>
        <dbReference type="PROSITE" id="PS50011"/>
    </source>
</evidence>
<evidence type="ECO:0000256" key="7">
    <source>
        <dbReference type="SAM" id="MobiDB-lite"/>
    </source>
</evidence>
<organism evidence="9 10">
    <name type="scientific">Limulus polyphemus</name>
    <name type="common">Atlantic horseshoe crab</name>
    <dbReference type="NCBI Taxonomy" id="6850"/>
    <lineage>
        <taxon>Eukaryota</taxon>
        <taxon>Metazoa</taxon>
        <taxon>Ecdysozoa</taxon>
        <taxon>Arthropoda</taxon>
        <taxon>Chelicerata</taxon>
        <taxon>Merostomata</taxon>
        <taxon>Xiphosura</taxon>
        <taxon>Limulidae</taxon>
        <taxon>Limulus</taxon>
    </lineage>
</organism>
<accession>A0ABM1SBT0</accession>
<sequence length="330" mass="36673">MGSINFLKVVEELHRPNAFCYTSLSELETLLVLAGTENIRVAFDSVGMLHCPDLFADGFSSVKPKLDVTDFSLAVVKGGAGQENMLQDSCGTPVYMGNPHHLVRQTPELWDKKSYSQQCDVWSMGIIMYWLLCGSPPFIAPHTDALSTLIKQAKLNFGSPSWKDVSENAKFLIQGMLRVDPAHRLTASEVLHNPWTKGTSNTSSNSNFPQPSNVLEMMQMWHQELRHQEAPLQSVESENDSEWDISLDSSSQLQETTGKRQPEKSSLSSKSSSVTRGTKVRFTGKKTSLLEDVPARKTVYKVNYSVSVEGDLSTANFVMIVVSSIMDIKF</sequence>
<dbReference type="SUPFAM" id="SSF56112">
    <property type="entry name" value="Protein kinase-like (PK-like)"/>
    <property type="match status" value="1"/>
</dbReference>
<feature type="domain" description="Protein kinase" evidence="8">
    <location>
        <begin position="1"/>
        <end position="196"/>
    </location>
</feature>
<evidence type="ECO:0000313" key="10">
    <source>
        <dbReference type="RefSeq" id="XP_022241085.1"/>
    </source>
</evidence>
<keyword evidence="6" id="KW-0067">ATP-binding</keyword>
<dbReference type="InterPro" id="IPR050205">
    <property type="entry name" value="CDPK_Ser/Thr_kinases"/>
</dbReference>
<dbReference type="InterPro" id="IPR000719">
    <property type="entry name" value="Prot_kinase_dom"/>
</dbReference>
<comment type="similarity">
    <text evidence="1">Belongs to the protein kinase superfamily. CAMK Ser/Thr protein kinase family.</text>
</comment>
<keyword evidence="9" id="KW-1185">Reference proteome</keyword>
<evidence type="ECO:0000256" key="6">
    <source>
        <dbReference type="ARBA" id="ARBA00022840"/>
    </source>
</evidence>
<evidence type="ECO:0000256" key="1">
    <source>
        <dbReference type="ARBA" id="ARBA00006692"/>
    </source>
</evidence>
<dbReference type="InterPro" id="IPR011009">
    <property type="entry name" value="Kinase-like_dom_sf"/>
</dbReference>
<dbReference type="SMART" id="SM00220">
    <property type="entry name" value="S_TKc"/>
    <property type="match status" value="1"/>
</dbReference>